<dbReference type="AlphaFoldDB" id="A0A917MVG7"/>
<comment type="caution">
    <text evidence="1">The sequence shown here is derived from an EMBL/GenBank/DDBJ whole genome shotgun (WGS) entry which is preliminary data.</text>
</comment>
<dbReference type="EMBL" id="BMDC01000002">
    <property type="protein sequence ID" value="GGH63063.1"/>
    <property type="molecule type" value="Genomic_DNA"/>
</dbReference>
<dbReference type="SUPFAM" id="SSF52980">
    <property type="entry name" value="Restriction endonuclease-like"/>
    <property type="match status" value="1"/>
</dbReference>
<name>A0A917MVG7_9MICC</name>
<evidence type="ECO:0008006" key="3">
    <source>
        <dbReference type="Google" id="ProtNLM"/>
    </source>
</evidence>
<gene>
    <name evidence="1" type="ORF">GCM10007359_13950</name>
</gene>
<evidence type="ECO:0000313" key="1">
    <source>
        <dbReference type="EMBL" id="GGH63063.1"/>
    </source>
</evidence>
<accession>A0A917MVG7</accession>
<evidence type="ECO:0000313" key="2">
    <source>
        <dbReference type="Proteomes" id="UP000600171"/>
    </source>
</evidence>
<reference evidence="1 2" key="1">
    <citation type="journal article" date="2014" name="Int. J. Syst. Evol. Microbiol.">
        <title>Complete genome sequence of Corynebacterium casei LMG S-19264T (=DSM 44701T), isolated from a smear-ripened cheese.</title>
        <authorList>
            <consortium name="US DOE Joint Genome Institute (JGI-PGF)"/>
            <person name="Walter F."/>
            <person name="Albersmeier A."/>
            <person name="Kalinowski J."/>
            <person name="Ruckert C."/>
        </authorList>
    </citation>
    <scope>NUCLEOTIDE SEQUENCE [LARGE SCALE GENOMIC DNA]</scope>
    <source>
        <strain evidence="1 2">CCM 8669</strain>
    </source>
</reference>
<dbReference type="InterPro" id="IPR011335">
    <property type="entry name" value="Restrct_endonuc-II-like"/>
</dbReference>
<dbReference type="Proteomes" id="UP000600171">
    <property type="component" value="Unassembled WGS sequence"/>
</dbReference>
<sequence length="132" mass="15476">MMGFKRKNKTKVHRVAQAVSNKSESAGETLTRLILDDLGIHYFEQYWVPGFAYRVDFFLPDYGIIIEFDGASKYSMNGNVAEQIVQEKWREDDVSAAGHRVLRTRWEQVWEYPDIFRGKLLHLLKEYERSAA</sequence>
<dbReference type="Gene3D" id="3.40.960.10">
    <property type="entry name" value="VSR Endonuclease"/>
    <property type="match status" value="1"/>
</dbReference>
<organism evidence="1 2">
    <name type="scientific">Rothia aerolata</name>
    <dbReference type="NCBI Taxonomy" id="1812262"/>
    <lineage>
        <taxon>Bacteria</taxon>
        <taxon>Bacillati</taxon>
        <taxon>Actinomycetota</taxon>
        <taxon>Actinomycetes</taxon>
        <taxon>Micrococcales</taxon>
        <taxon>Micrococcaceae</taxon>
        <taxon>Rothia</taxon>
    </lineage>
</organism>
<protein>
    <recommendedName>
        <fullName evidence="3">DUF559 domain-containing protein</fullName>
    </recommendedName>
</protein>
<keyword evidence="2" id="KW-1185">Reference proteome</keyword>
<proteinExistence type="predicted"/>